<dbReference type="EMBL" id="ML121546">
    <property type="protein sequence ID" value="RPB23516.1"/>
    <property type="molecule type" value="Genomic_DNA"/>
</dbReference>
<evidence type="ECO:0000259" key="4">
    <source>
        <dbReference type="Pfam" id="PF23585"/>
    </source>
</evidence>
<dbReference type="Proteomes" id="UP000267821">
    <property type="component" value="Unassembled WGS sequence"/>
</dbReference>
<keyword evidence="6" id="KW-1185">Reference proteome</keyword>
<feature type="region of interest" description="Disordered" evidence="1">
    <location>
        <begin position="41"/>
        <end position="72"/>
    </location>
</feature>
<dbReference type="PANTHER" id="PTHR42028:SF1">
    <property type="entry name" value="YALI0E30657P"/>
    <property type="match status" value="1"/>
</dbReference>
<evidence type="ECO:0000313" key="5">
    <source>
        <dbReference type="EMBL" id="RPB23516.1"/>
    </source>
</evidence>
<organism evidence="5 6">
    <name type="scientific">Terfezia boudieri ATCC MYA-4762</name>
    <dbReference type="NCBI Taxonomy" id="1051890"/>
    <lineage>
        <taxon>Eukaryota</taxon>
        <taxon>Fungi</taxon>
        <taxon>Dikarya</taxon>
        <taxon>Ascomycota</taxon>
        <taxon>Pezizomycotina</taxon>
        <taxon>Pezizomycetes</taxon>
        <taxon>Pezizales</taxon>
        <taxon>Pezizaceae</taxon>
        <taxon>Terfezia</taxon>
    </lineage>
</organism>
<feature type="compositionally biased region" description="Low complexity" evidence="1">
    <location>
        <begin position="46"/>
        <end position="72"/>
    </location>
</feature>
<dbReference type="Pfam" id="PF23585">
    <property type="entry name" value="DUF7137"/>
    <property type="match status" value="1"/>
</dbReference>
<evidence type="ECO:0000256" key="2">
    <source>
        <dbReference type="SAM" id="Phobius"/>
    </source>
</evidence>
<dbReference type="InParanoid" id="A0A3N4LL56"/>
<name>A0A3N4LL56_9PEZI</name>
<dbReference type="InterPro" id="IPR055561">
    <property type="entry name" value="DUF7137"/>
</dbReference>
<keyword evidence="2" id="KW-0472">Membrane</keyword>
<gene>
    <name evidence="5" type="ORF">L211DRAFT_274703</name>
</gene>
<evidence type="ECO:0000256" key="3">
    <source>
        <dbReference type="SAM" id="SignalP"/>
    </source>
</evidence>
<feature type="signal peptide" evidence="3">
    <location>
        <begin position="1"/>
        <end position="22"/>
    </location>
</feature>
<reference evidence="5 6" key="1">
    <citation type="journal article" date="2018" name="Nat. Ecol. Evol.">
        <title>Pezizomycetes genomes reveal the molecular basis of ectomycorrhizal truffle lifestyle.</title>
        <authorList>
            <person name="Murat C."/>
            <person name="Payen T."/>
            <person name="Noel B."/>
            <person name="Kuo A."/>
            <person name="Morin E."/>
            <person name="Chen J."/>
            <person name="Kohler A."/>
            <person name="Krizsan K."/>
            <person name="Balestrini R."/>
            <person name="Da Silva C."/>
            <person name="Montanini B."/>
            <person name="Hainaut M."/>
            <person name="Levati E."/>
            <person name="Barry K.W."/>
            <person name="Belfiori B."/>
            <person name="Cichocki N."/>
            <person name="Clum A."/>
            <person name="Dockter R.B."/>
            <person name="Fauchery L."/>
            <person name="Guy J."/>
            <person name="Iotti M."/>
            <person name="Le Tacon F."/>
            <person name="Lindquist E.A."/>
            <person name="Lipzen A."/>
            <person name="Malagnac F."/>
            <person name="Mello A."/>
            <person name="Molinier V."/>
            <person name="Miyauchi S."/>
            <person name="Poulain J."/>
            <person name="Riccioni C."/>
            <person name="Rubini A."/>
            <person name="Sitrit Y."/>
            <person name="Splivallo R."/>
            <person name="Traeger S."/>
            <person name="Wang M."/>
            <person name="Zifcakova L."/>
            <person name="Wipf D."/>
            <person name="Zambonelli A."/>
            <person name="Paolocci F."/>
            <person name="Nowrousian M."/>
            <person name="Ottonello S."/>
            <person name="Baldrian P."/>
            <person name="Spatafora J.W."/>
            <person name="Henrissat B."/>
            <person name="Nagy L.G."/>
            <person name="Aury J.M."/>
            <person name="Wincker P."/>
            <person name="Grigoriev I.V."/>
            <person name="Bonfante P."/>
            <person name="Martin F.M."/>
        </authorList>
    </citation>
    <scope>NUCLEOTIDE SEQUENCE [LARGE SCALE GENOMIC DNA]</scope>
    <source>
        <strain evidence="5 6">ATCC MYA-4762</strain>
    </source>
</reference>
<dbReference type="STRING" id="1051890.A0A3N4LL56"/>
<dbReference type="PANTHER" id="PTHR42028">
    <property type="entry name" value="CHROMOSOME 1, WHOLE GENOME SHOTGUN SEQUENCE"/>
    <property type="match status" value="1"/>
</dbReference>
<evidence type="ECO:0000256" key="1">
    <source>
        <dbReference type="SAM" id="MobiDB-lite"/>
    </source>
</evidence>
<keyword evidence="2" id="KW-0812">Transmembrane</keyword>
<keyword evidence="2" id="KW-1133">Transmembrane helix</keyword>
<dbReference type="AlphaFoldDB" id="A0A3N4LL56"/>
<evidence type="ECO:0000313" key="6">
    <source>
        <dbReference type="Proteomes" id="UP000267821"/>
    </source>
</evidence>
<keyword evidence="3" id="KW-0732">Signal</keyword>
<proteinExistence type="predicted"/>
<dbReference type="OrthoDB" id="2435509at2759"/>
<feature type="transmembrane region" description="Helical" evidence="2">
    <location>
        <begin position="244"/>
        <end position="263"/>
    </location>
</feature>
<feature type="domain" description="DUF7137" evidence="4">
    <location>
        <begin position="96"/>
        <end position="229"/>
    </location>
</feature>
<sequence length="264" mass="29057">MRNNRLLWTLVFLITFVGLTASAQEVDGLIRRADKTSIESIRVRSTTATDNPTPTTGDGTITPGPTETGASTSIRIRSTSESIRTRATTTKVAANSPPGGINMVTPAVTDGFQLYPIGTQITWSYNYTSVLISPTAINVEAFCSRTQQYYTIAQNYSVAQRTVVWDTEAYQLTGRPLIAQETYTLYMYDSATQKTDMPQAGKLNIFRNFQFAMYTPRGNIPLNEFNCPTCSDATALLQSHSVRVLLGTSFLVAVGFAWFIHGVM</sequence>
<protein>
    <recommendedName>
        <fullName evidence="4">DUF7137 domain-containing protein</fullName>
    </recommendedName>
</protein>
<accession>A0A3N4LL56</accession>
<feature type="chain" id="PRO_5018265883" description="DUF7137 domain-containing protein" evidence="3">
    <location>
        <begin position="23"/>
        <end position="264"/>
    </location>
</feature>